<proteinExistence type="inferred from homology"/>
<dbReference type="EMBL" id="MU853598">
    <property type="protein sequence ID" value="KAK4142417.1"/>
    <property type="molecule type" value="Genomic_DNA"/>
</dbReference>
<dbReference type="Pfam" id="PF07992">
    <property type="entry name" value="Pyr_redox_2"/>
    <property type="match status" value="1"/>
</dbReference>
<evidence type="ECO:0000313" key="7">
    <source>
        <dbReference type="Proteomes" id="UP001302676"/>
    </source>
</evidence>
<dbReference type="PRINTS" id="PR00368">
    <property type="entry name" value="FADPNR"/>
</dbReference>
<dbReference type="AlphaFoldDB" id="A0AAN6ZL29"/>
<comment type="caution">
    <text evidence="6">The sequence shown here is derived from an EMBL/GenBank/DDBJ whole genome shotgun (WGS) entry which is preliminary data.</text>
</comment>
<dbReference type="InterPro" id="IPR023753">
    <property type="entry name" value="FAD/NAD-binding_dom"/>
</dbReference>
<dbReference type="InterPro" id="IPR036188">
    <property type="entry name" value="FAD/NAD-bd_sf"/>
</dbReference>
<name>A0AAN6ZL29_9PEZI</name>
<accession>A0AAN6ZL29</accession>
<dbReference type="GO" id="GO:0004174">
    <property type="term" value="F:electron-transferring-flavoprotein dehydrogenase activity"/>
    <property type="evidence" value="ECO:0007669"/>
    <property type="project" value="TreeGrafter"/>
</dbReference>
<evidence type="ECO:0000313" key="6">
    <source>
        <dbReference type="EMBL" id="KAK4142417.1"/>
    </source>
</evidence>
<dbReference type="GeneID" id="87814250"/>
<keyword evidence="7" id="KW-1185">Reference proteome</keyword>
<dbReference type="SUPFAM" id="SSF51905">
    <property type="entry name" value="FAD/NAD(P)-binding domain"/>
    <property type="match status" value="1"/>
</dbReference>
<dbReference type="Gene3D" id="3.50.50.100">
    <property type="match status" value="1"/>
</dbReference>
<evidence type="ECO:0000256" key="2">
    <source>
        <dbReference type="ARBA" id="ARBA00022630"/>
    </source>
</evidence>
<reference evidence="6" key="1">
    <citation type="journal article" date="2023" name="Mol. Phylogenet. Evol.">
        <title>Genome-scale phylogeny and comparative genomics of the fungal order Sordariales.</title>
        <authorList>
            <person name="Hensen N."/>
            <person name="Bonometti L."/>
            <person name="Westerberg I."/>
            <person name="Brannstrom I.O."/>
            <person name="Guillou S."/>
            <person name="Cros-Aarteil S."/>
            <person name="Calhoun S."/>
            <person name="Haridas S."/>
            <person name="Kuo A."/>
            <person name="Mondo S."/>
            <person name="Pangilinan J."/>
            <person name="Riley R."/>
            <person name="LaButti K."/>
            <person name="Andreopoulos B."/>
            <person name="Lipzen A."/>
            <person name="Chen C."/>
            <person name="Yan M."/>
            <person name="Daum C."/>
            <person name="Ng V."/>
            <person name="Clum A."/>
            <person name="Steindorff A."/>
            <person name="Ohm R.A."/>
            <person name="Martin F."/>
            <person name="Silar P."/>
            <person name="Natvig D.O."/>
            <person name="Lalanne C."/>
            <person name="Gautier V."/>
            <person name="Ament-Velasquez S.L."/>
            <person name="Kruys A."/>
            <person name="Hutchinson M.I."/>
            <person name="Powell A.J."/>
            <person name="Barry K."/>
            <person name="Miller A.N."/>
            <person name="Grigoriev I.V."/>
            <person name="Debuchy R."/>
            <person name="Gladieux P."/>
            <person name="Hiltunen Thoren M."/>
            <person name="Johannesson H."/>
        </authorList>
    </citation>
    <scope>NUCLEOTIDE SEQUENCE</scope>
    <source>
        <strain evidence="6">CBS 141.50</strain>
    </source>
</reference>
<comment type="similarity">
    <text evidence="1">Belongs to the FAD-dependent oxidoreductase family.</text>
</comment>
<evidence type="ECO:0000256" key="1">
    <source>
        <dbReference type="ARBA" id="ARBA00006442"/>
    </source>
</evidence>
<keyword evidence="4" id="KW-0560">Oxidoreductase</keyword>
<dbReference type="PANTHER" id="PTHR43735">
    <property type="entry name" value="APOPTOSIS-INDUCING FACTOR 1"/>
    <property type="match status" value="1"/>
</dbReference>
<keyword evidence="3" id="KW-0274">FAD</keyword>
<gene>
    <name evidence="6" type="ORF">C8A04DRAFT_13245</name>
</gene>
<dbReference type="GO" id="GO:0050660">
    <property type="term" value="F:flavin adenine dinucleotide binding"/>
    <property type="evidence" value="ECO:0007669"/>
    <property type="project" value="TreeGrafter"/>
</dbReference>
<dbReference type="Proteomes" id="UP001302676">
    <property type="component" value="Unassembled WGS sequence"/>
</dbReference>
<evidence type="ECO:0000256" key="3">
    <source>
        <dbReference type="ARBA" id="ARBA00022827"/>
    </source>
</evidence>
<organism evidence="6 7">
    <name type="scientific">Dichotomopilus funicola</name>
    <dbReference type="NCBI Taxonomy" id="1934379"/>
    <lineage>
        <taxon>Eukaryota</taxon>
        <taxon>Fungi</taxon>
        <taxon>Dikarya</taxon>
        <taxon>Ascomycota</taxon>
        <taxon>Pezizomycotina</taxon>
        <taxon>Sordariomycetes</taxon>
        <taxon>Sordariomycetidae</taxon>
        <taxon>Sordariales</taxon>
        <taxon>Chaetomiaceae</taxon>
        <taxon>Dichotomopilus</taxon>
    </lineage>
</organism>
<dbReference type="PANTHER" id="PTHR43735:SF3">
    <property type="entry name" value="FERROPTOSIS SUPPRESSOR PROTEIN 1"/>
    <property type="match status" value="1"/>
</dbReference>
<reference evidence="6" key="2">
    <citation type="submission" date="2023-05" db="EMBL/GenBank/DDBJ databases">
        <authorList>
            <consortium name="Lawrence Berkeley National Laboratory"/>
            <person name="Steindorff A."/>
            <person name="Hensen N."/>
            <person name="Bonometti L."/>
            <person name="Westerberg I."/>
            <person name="Brannstrom I.O."/>
            <person name="Guillou S."/>
            <person name="Cros-Aarteil S."/>
            <person name="Calhoun S."/>
            <person name="Haridas S."/>
            <person name="Kuo A."/>
            <person name="Mondo S."/>
            <person name="Pangilinan J."/>
            <person name="Riley R."/>
            <person name="Labutti K."/>
            <person name="Andreopoulos B."/>
            <person name="Lipzen A."/>
            <person name="Chen C."/>
            <person name="Yanf M."/>
            <person name="Daum C."/>
            <person name="Ng V."/>
            <person name="Clum A."/>
            <person name="Ohm R."/>
            <person name="Martin F."/>
            <person name="Silar P."/>
            <person name="Natvig D."/>
            <person name="Lalanne C."/>
            <person name="Gautier V."/>
            <person name="Ament-Velasquez S.L."/>
            <person name="Kruys A."/>
            <person name="Hutchinson M.I."/>
            <person name="Powell A.J."/>
            <person name="Barry K."/>
            <person name="Miller A.N."/>
            <person name="Grigoriev I.V."/>
            <person name="Debuchy R."/>
            <person name="Gladieux P."/>
            <person name="Thoren M.H."/>
            <person name="Johannesson H."/>
        </authorList>
    </citation>
    <scope>NUCLEOTIDE SEQUENCE</scope>
    <source>
        <strain evidence="6">CBS 141.50</strain>
    </source>
</reference>
<dbReference type="RefSeq" id="XP_062635788.1">
    <property type="nucleotide sequence ID" value="XM_062777637.1"/>
</dbReference>
<evidence type="ECO:0000259" key="5">
    <source>
        <dbReference type="Pfam" id="PF07992"/>
    </source>
</evidence>
<dbReference type="GO" id="GO:0005737">
    <property type="term" value="C:cytoplasm"/>
    <property type="evidence" value="ECO:0007669"/>
    <property type="project" value="TreeGrafter"/>
</dbReference>
<feature type="domain" description="FAD/NAD(P)-binding" evidence="5">
    <location>
        <begin position="4"/>
        <end position="291"/>
    </location>
</feature>
<evidence type="ECO:0000256" key="4">
    <source>
        <dbReference type="ARBA" id="ARBA00023002"/>
    </source>
</evidence>
<dbReference type="PRINTS" id="PR00469">
    <property type="entry name" value="PNDRDTASEII"/>
</dbReference>
<keyword evidence="2" id="KW-0285">Flavoprotein</keyword>
<sequence>MSKTVLILGGSYAGLHIAHALLKKSLQDVKVILVSKNTHLYWNLASVRAIIPGQLKDEDILQPLEKAFSRYPVANYELVIGTATAADFDKKTVEIVLPDGSVTHTPYDQLVLATGARTSDPESPWKASGTYKDVVESLHSIAARVGEAKHIVIGGGGSTGIEVAGELGYEYGKTKEIVLLTSGKKLIGGHPVADAAASELKKLNVTVRYNALVEKTTPSAATAGKTEVTLANGETITTDLYLSTTGLVPNVGYIPAKYLSQDSQPSVIVDEYLRVTGTENVWAAGDVISKPRASFLITQKQAASVAKNVEAVLTDKAPTVAKGPPVDVLACAVGRGRGVGRINNSIRMPSLMVWAAKGRTLAVPMLKSYIDGSVA</sequence>
<protein>
    <recommendedName>
        <fullName evidence="5">FAD/NAD(P)-binding domain-containing protein</fullName>
    </recommendedName>
</protein>